<comment type="caution">
    <text evidence="1">The sequence shown here is derived from an EMBL/GenBank/DDBJ whole genome shotgun (WGS) entry which is preliminary data.</text>
</comment>
<dbReference type="OrthoDB" id="7427399at2"/>
<dbReference type="RefSeq" id="WP_160756740.1">
    <property type="nucleotide sequence ID" value="NZ_WTYL01000003.1"/>
</dbReference>
<accession>A0A845B4P6</accession>
<evidence type="ECO:0000313" key="1">
    <source>
        <dbReference type="EMBL" id="MXP45104.1"/>
    </source>
</evidence>
<evidence type="ECO:0000313" key="2">
    <source>
        <dbReference type="Proteomes" id="UP000431922"/>
    </source>
</evidence>
<proteinExistence type="predicted"/>
<name>A0A845B4P6_9SPHN</name>
<dbReference type="Proteomes" id="UP000431922">
    <property type="component" value="Unassembled WGS sequence"/>
</dbReference>
<reference evidence="1 2" key="1">
    <citation type="submission" date="2019-12" db="EMBL/GenBank/DDBJ databases">
        <title>Genomic-based taxomic classification of the family Erythrobacteraceae.</title>
        <authorList>
            <person name="Xu L."/>
        </authorList>
    </citation>
    <scope>NUCLEOTIDE SEQUENCE [LARGE SCALE GENOMIC DNA]</scope>
    <source>
        <strain evidence="1 2">KCTC 42453</strain>
    </source>
</reference>
<keyword evidence="2" id="KW-1185">Reference proteome</keyword>
<organism evidence="1 2">
    <name type="scientific">Allopontixanthobacter sediminis</name>
    <dbReference type="NCBI Taxonomy" id="1689985"/>
    <lineage>
        <taxon>Bacteria</taxon>
        <taxon>Pseudomonadati</taxon>
        <taxon>Pseudomonadota</taxon>
        <taxon>Alphaproteobacteria</taxon>
        <taxon>Sphingomonadales</taxon>
        <taxon>Erythrobacteraceae</taxon>
        <taxon>Allopontixanthobacter</taxon>
    </lineage>
</organism>
<gene>
    <name evidence="1" type="ORF">GRI65_11670</name>
</gene>
<protein>
    <submittedName>
        <fullName evidence="1">Uncharacterized protein</fullName>
    </submittedName>
</protein>
<dbReference type="AlphaFoldDB" id="A0A845B4P6"/>
<sequence>MVVELRPAAFVVTEIPPVSLPFGLRGETHLAAGYVGGDFATAFVDEQAKVDRDFLRFDSGSLRAGAGAWGGAQKGGARLDIGPSASVNVQLRQVPVRLAVDTV</sequence>
<dbReference type="EMBL" id="WTYL01000003">
    <property type="protein sequence ID" value="MXP45104.1"/>
    <property type="molecule type" value="Genomic_DNA"/>
</dbReference>